<keyword evidence="3 6" id="KW-0238">DNA-binding</keyword>
<dbReference type="PROSITE" id="PS50931">
    <property type="entry name" value="HTH_LYSR"/>
    <property type="match status" value="1"/>
</dbReference>
<proteinExistence type="inferred from homology"/>
<keyword evidence="2" id="KW-0805">Transcription regulation</keyword>
<keyword evidence="4" id="KW-0804">Transcription</keyword>
<dbReference type="InterPro" id="IPR036388">
    <property type="entry name" value="WH-like_DNA-bd_sf"/>
</dbReference>
<dbReference type="Gene3D" id="1.10.10.10">
    <property type="entry name" value="Winged helix-like DNA-binding domain superfamily/Winged helix DNA-binding domain"/>
    <property type="match status" value="1"/>
</dbReference>
<feature type="domain" description="HTH lysR-type" evidence="5">
    <location>
        <begin position="1"/>
        <end position="58"/>
    </location>
</feature>
<comment type="caution">
    <text evidence="6">The sequence shown here is derived from an EMBL/GenBank/DDBJ whole genome shotgun (WGS) entry which is preliminary data.</text>
</comment>
<dbReference type="Pfam" id="PF00126">
    <property type="entry name" value="HTH_1"/>
    <property type="match status" value="1"/>
</dbReference>
<comment type="similarity">
    <text evidence="1">Belongs to the LysR transcriptional regulatory family.</text>
</comment>
<evidence type="ECO:0000313" key="7">
    <source>
        <dbReference type="Proteomes" id="UP001230220"/>
    </source>
</evidence>
<evidence type="ECO:0000256" key="3">
    <source>
        <dbReference type="ARBA" id="ARBA00023125"/>
    </source>
</evidence>
<dbReference type="PRINTS" id="PR00039">
    <property type="entry name" value="HTHLYSR"/>
</dbReference>
<dbReference type="Proteomes" id="UP001230220">
    <property type="component" value="Unassembled WGS sequence"/>
</dbReference>
<protein>
    <submittedName>
        <fullName evidence="6">DNA-binding transcriptional LysR family regulator</fullName>
    </submittedName>
</protein>
<accession>A0ABU0E515</accession>
<gene>
    <name evidence="6" type="ORF">J2S15_002746</name>
</gene>
<reference evidence="6 7" key="1">
    <citation type="submission" date="2023-07" db="EMBL/GenBank/DDBJ databases">
        <title>Genomic Encyclopedia of Type Strains, Phase IV (KMG-IV): sequencing the most valuable type-strain genomes for metagenomic binning, comparative biology and taxonomic classification.</title>
        <authorList>
            <person name="Goeker M."/>
        </authorList>
    </citation>
    <scope>NUCLEOTIDE SEQUENCE [LARGE SCALE GENOMIC DNA]</scope>
    <source>
        <strain evidence="6 7">DSM 16784</strain>
    </source>
</reference>
<evidence type="ECO:0000313" key="6">
    <source>
        <dbReference type="EMBL" id="MDQ0361993.1"/>
    </source>
</evidence>
<dbReference type="RefSeq" id="WP_307409205.1">
    <property type="nucleotide sequence ID" value="NZ_JAUSUR010000005.1"/>
</dbReference>
<dbReference type="SUPFAM" id="SSF53850">
    <property type="entry name" value="Periplasmic binding protein-like II"/>
    <property type="match status" value="1"/>
</dbReference>
<keyword evidence="7" id="KW-1185">Reference proteome</keyword>
<dbReference type="SUPFAM" id="SSF46785">
    <property type="entry name" value="Winged helix' DNA-binding domain"/>
    <property type="match status" value="1"/>
</dbReference>
<dbReference type="PANTHER" id="PTHR30419:SF8">
    <property type="entry name" value="NITROGEN ASSIMILATION TRANSCRIPTIONAL ACTIVATOR-RELATED"/>
    <property type="match status" value="1"/>
</dbReference>
<evidence type="ECO:0000259" key="5">
    <source>
        <dbReference type="PROSITE" id="PS50931"/>
    </source>
</evidence>
<name>A0ABU0E515_9FIRM</name>
<dbReference type="InterPro" id="IPR005119">
    <property type="entry name" value="LysR_subst-bd"/>
</dbReference>
<dbReference type="EMBL" id="JAUSUR010000005">
    <property type="protein sequence ID" value="MDQ0361993.1"/>
    <property type="molecule type" value="Genomic_DNA"/>
</dbReference>
<sequence length="298" mass="34135">MEINYIKEFVILADVKNYLEASELLFISQSSLSKHIKSLERELGVSLFERTTRSVHLSEYGETFLEYAKKIVNLQYQYTTALINQSNSFQHTITIGSIPIMAPYNITDAIMEFKKENTNFAVNLVEDDSSQLKEQLRNGTCELAFIRDNDEREPEFSKLPYTTDNLAAILPKNHPYAKEKYLTLEQLQHEDFLLLQPGSVLYNLSVKICNDAGFEPNIVFTGQRAENIIDLIEKGMGISLLMKKTTSYLSNTNIQIVDIYPEVYTQIKIYYKKDAVLSTAAKHFIDSVILNQKVNSIE</sequence>
<organism evidence="6 7">
    <name type="scientific">Breznakia pachnodae</name>
    <dbReference type="NCBI Taxonomy" id="265178"/>
    <lineage>
        <taxon>Bacteria</taxon>
        <taxon>Bacillati</taxon>
        <taxon>Bacillota</taxon>
        <taxon>Erysipelotrichia</taxon>
        <taxon>Erysipelotrichales</taxon>
        <taxon>Erysipelotrichaceae</taxon>
        <taxon>Breznakia</taxon>
    </lineage>
</organism>
<dbReference type="Gene3D" id="3.40.190.290">
    <property type="match status" value="1"/>
</dbReference>
<evidence type="ECO:0000256" key="4">
    <source>
        <dbReference type="ARBA" id="ARBA00023163"/>
    </source>
</evidence>
<dbReference type="GO" id="GO:0003677">
    <property type="term" value="F:DNA binding"/>
    <property type="evidence" value="ECO:0007669"/>
    <property type="project" value="UniProtKB-KW"/>
</dbReference>
<evidence type="ECO:0000256" key="1">
    <source>
        <dbReference type="ARBA" id="ARBA00009437"/>
    </source>
</evidence>
<dbReference type="InterPro" id="IPR000847">
    <property type="entry name" value="LysR_HTH_N"/>
</dbReference>
<dbReference type="InterPro" id="IPR050950">
    <property type="entry name" value="HTH-type_LysR_regulators"/>
</dbReference>
<dbReference type="CDD" id="cd05466">
    <property type="entry name" value="PBP2_LTTR_substrate"/>
    <property type="match status" value="1"/>
</dbReference>
<dbReference type="InterPro" id="IPR036390">
    <property type="entry name" value="WH_DNA-bd_sf"/>
</dbReference>
<evidence type="ECO:0000256" key="2">
    <source>
        <dbReference type="ARBA" id="ARBA00023015"/>
    </source>
</evidence>
<dbReference type="Pfam" id="PF03466">
    <property type="entry name" value="LysR_substrate"/>
    <property type="match status" value="1"/>
</dbReference>
<dbReference type="PANTHER" id="PTHR30419">
    <property type="entry name" value="HTH-TYPE TRANSCRIPTIONAL REGULATOR YBHD"/>
    <property type="match status" value="1"/>
</dbReference>